<dbReference type="Proteomes" id="UP000652761">
    <property type="component" value="Unassembled WGS sequence"/>
</dbReference>
<keyword evidence="2" id="KW-1185">Reference proteome</keyword>
<protein>
    <submittedName>
        <fullName evidence="1">Uncharacterized protein</fullName>
    </submittedName>
</protein>
<proteinExistence type="predicted"/>
<sequence>MVLVSWNSVLGQKYPQSVCTSTPTAVPSSRTWIFVRPGFVTTREAPNKNRQFDRVVDMGARTSPI</sequence>
<accession>A0A843TPW1</accession>
<evidence type="ECO:0000313" key="2">
    <source>
        <dbReference type="Proteomes" id="UP000652761"/>
    </source>
</evidence>
<comment type="caution">
    <text evidence="1">The sequence shown here is derived from an EMBL/GenBank/DDBJ whole genome shotgun (WGS) entry which is preliminary data.</text>
</comment>
<name>A0A843TPW1_COLES</name>
<reference evidence="1" key="1">
    <citation type="submission" date="2017-07" db="EMBL/GenBank/DDBJ databases">
        <title>Taro Niue Genome Assembly and Annotation.</title>
        <authorList>
            <person name="Atibalentja N."/>
            <person name="Keating K."/>
            <person name="Fields C.J."/>
        </authorList>
    </citation>
    <scope>NUCLEOTIDE SEQUENCE</scope>
    <source>
        <strain evidence="1">Niue_2</strain>
        <tissue evidence="1">Leaf</tissue>
    </source>
</reference>
<gene>
    <name evidence="1" type="ORF">Taro_005992</name>
</gene>
<dbReference type="EMBL" id="NMUH01000176">
    <property type="protein sequence ID" value="MQL73658.1"/>
    <property type="molecule type" value="Genomic_DNA"/>
</dbReference>
<dbReference type="AlphaFoldDB" id="A0A843TPW1"/>
<organism evidence="1 2">
    <name type="scientific">Colocasia esculenta</name>
    <name type="common">Wild taro</name>
    <name type="synonym">Arum esculentum</name>
    <dbReference type="NCBI Taxonomy" id="4460"/>
    <lineage>
        <taxon>Eukaryota</taxon>
        <taxon>Viridiplantae</taxon>
        <taxon>Streptophyta</taxon>
        <taxon>Embryophyta</taxon>
        <taxon>Tracheophyta</taxon>
        <taxon>Spermatophyta</taxon>
        <taxon>Magnoliopsida</taxon>
        <taxon>Liliopsida</taxon>
        <taxon>Araceae</taxon>
        <taxon>Aroideae</taxon>
        <taxon>Colocasieae</taxon>
        <taxon>Colocasia</taxon>
    </lineage>
</organism>
<evidence type="ECO:0000313" key="1">
    <source>
        <dbReference type="EMBL" id="MQL73658.1"/>
    </source>
</evidence>